<dbReference type="EMBL" id="JADYXP020000011">
    <property type="protein sequence ID" value="KAL0114502.1"/>
    <property type="molecule type" value="Genomic_DNA"/>
</dbReference>
<evidence type="ECO:0000313" key="2">
    <source>
        <dbReference type="Proteomes" id="UP001430953"/>
    </source>
</evidence>
<gene>
    <name evidence="1" type="ORF">PUN28_011639</name>
</gene>
<proteinExistence type="predicted"/>
<reference evidence="1 2" key="1">
    <citation type="submission" date="2023-03" db="EMBL/GenBank/DDBJ databases">
        <title>High recombination rates correlate with genetic variation in Cardiocondyla obscurior ants.</title>
        <authorList>
            <person name="Errbii M."/>
        </authorList>
    </citation>
    <scope>NUCLEOTIDE SEQUENCE [LARGE SCALE GENOMIC DNA]</scope>
    <source>
        <strain evidence="1">Alpha-2009</strain>
        <tissue evidence="1">Whole body</tissue>
    </source>
</reference>
<comment type="caution">
    <text evidence="1">The sequence shown here is derived from an EMBL/GenBank/DDBJ whole genome shotgun (WGS) entry which is preliminary data.</text>
</comment>
<dbReference type="Proteomes" id="UP001430953">
    <property type="component" value="Unassembled WGS sequence"/>
</dbReference>
<sequence>MGRQQRKSLAHISRSKWSTDTITIFLGKCVPLVPVITAIHYNRTMLLHHERYIFIINAQNKCETRRNSLEMYFVPPYNHFVYSATRNKVALTPEKSSTSGRAAENASRMAAALRSMAKLSRPCPFARLAAVRERR</sequence>
<name>A0AAW2FK12_9HYME</name>
<dbReference type="AlphaFoldDB" id="A0AAW2FK12"/>
<keyword evidence="2" id="KW-1185">Reference proteome</keyword>
<organism evidence="1 2">
    <name type="scientific">Cardiocondyla obscurior</name>
    <dbReference type="NCBI Taxonomy" id="286306"/>
    <lineage>
        <taxon>Eukaryota</taxon>
        <taxon>Metazoa</taxon>
        <taxon>Ecdysozoa</taxon>
        <taxon>Arthropoda</taxon>
        <taxon>Hexapoda</taxon>
        <taxon>Insecta</taxon>
        <taxon>Pterygota</taxon>
        <taxon>Neoptera</taxon>
        <taxon>Endopterygota</taxon>
        <taxon>Hymenoptera</taxon>
        <taxon>Apocrita</taxon>
        <taxon>Aculeata</taxon>
        <taxon>Formicoidea</taxon>
        <taxon>Formicidae</taxon>
        <taxon>Myrmicinae</taxon>
        <taxon>Cardiocondyla</taxon>
    </lineage>
</organism>
<accession>A0AAW2FK12</accession>
<protein>
    <submittedName>
        <fullName evidence="1">Uncharacterized protein</fullName>
    </submittedName>
</protein>
<evidence type="ECO:0000313" key="1">
    <source>
        <dbReference type="EMBL" id="KAL0114502.1"/>
    </source>
</evidence>